<proteinExistence type="predicted"/>
<reference evidence="2 3" key="1">
    <citation type="journal article" date="2018" name="Mol. Ecol.">
        <title>The obligate alkalophilic soda-lake fungus Sodiomyces alkalinus has shifted to a protein diet.</title>
        <authorList>
            <person name="Grum-Grzhimaylo A.A."/>
            <person name="Falkoski D.L."/>
            <person name="van den Heuvel J."/>
            <person name="Valero-Jimenez C.A."/>
            <person name="Min B."/>
            <person name="Choi I.G."/>
            <person name="Lipzen A."/>
            <person name="Daum C.G."/>
            <person name="Aanen D.K."/>
            <person name="Tsang A."/>
            <person name="Henrissat B."/>
            <person name="Bilanenko E.N."/>
            <person name="de Vries R.P."/>
            <person name="van Kan J.A.L."/>
            <person name="Grigoriev I.V."/>
            <person name="Debets A.J.M."/>
        </authorList>
    </citation>
    <scope>NUCLEOTIDE SEQUENCE [LARGE SCALE GENOMIC DNA]</scope>
    <source>
        <strain evidence="2 3">F11</strain>
    </source>
</reference>
<organism evidence="2 3">
    <name type="scientific">Sodiomyces alkalinus (strain CBS 110278 / VKM F-3762 / F11)</name>
    <name type="common">Alkaliphilic filamentous fungus</name>
    <dbReference type="NCBI Taxonomy" id="1314773"/>
    <lineage>
        <taxon>Eukaryota</taxon>
        <taxon>Fungi</taxon>
        <taxon>Dikarya</taxon>
        <taxon>Ascomycota</taxon>
        <taxon>Pezizomycotina</taxon>
        <taxon>Sordariomycetes</taxon>
        <taxon>Hypocreomycetidae</taxon>
        <taxon>Glomerellales</taxon>
        <taxon>Plectosphaerellaceae</taxon>
        <taxon>Sodiomyces</taxon>
    </lineage>
</organism>
<evidence type="ECO:0000313" key="2">
    <source>
        <dbReference type="EMBL" id="ROT36488.1"/>
    </source>
</evidence>
<dbReference type="Proteomes" id="UP000272025">
    <property type="component" value="Unassembled WGS sequence"/>
</dbReference>
<keyword evidence="1" id="KW-1133">Transmembrane helix</keyword>
<protein>
    <submittedName>
        <fullName evidence="2">Uncharacterized protein</fullName>
    </submittedName>
</protein>
<dbReference type="RefSeq" id="XP_028464294.1">
    <property type="nucleotide sequence ID" value="XM_028615133.1"/>
</dbReference>
<feature type="non-terminal residue" evidence="2">
    <location>
        <position position="64"/>
    </location>
</feature>
<keyword evidence="3" id="KW-1185">Reference proteome</keyword>
<keyword evidence="1" id="KW-0812">Transmembrane</keyword>
<dbReference type="EMBL" id="ML119059">
    <property type="protein sequence ID" value="ROT36488.1"/>
    <property type="molecule type" value="Genomic_DNA"/>
</dbReference>
<dbReference type="GeneID" id="39583610"/>
<keyword evidence="1" id="KW-0472">Membrane</keyword>
<evidence type="ECO:0000313" key="3">
    <source>
        <dbReference type="Proteomes" id="UP000272025"/>
    </source>
</evidence>
<evidence type="ECO:0000256" key="1">
    <source>
        <dbReference type="SAM" id="Phobius"/>
    </source>
</evidence>
<accession>A0A3N2PPQ3</accession>
<name>A0A3N2PPQ3_SODAK</name>
<feature type="transmembrane region" description="Helical" evidence="1">
    <location>
        <begin position="12"/>
        <end position="36"/>
    </location>
</feature>
<sequence length="64" mass="7365">MGKMGEGDDITWGRIVLIFFSFSFSYFPPSFLLLAYSSESSRIRYQESRGGMFRSHMARLGETL</sequence>
<gene>
    <name evidence="2" type="ORF">SODALDRAFT_380799</name>
</gene>
<dbReference type="AlphaFoldDB" id="A0A3N2PPQ3"/>